<comment type="caution">
    <text evidence="2">The sequence shown here is derived from an EMBL/GenBank/DDBJ whole genome shotgun (WGS) entry which is preliminary data.</text>
</comment>
<evidence type="ECO:0000313" key="3">
    <source>
        <dbReference type="Proteomes" id="UP000013911"/>
    </source>
</evidence>
<dbReference type="PANTHER" id="PTHR45138">
    <property type="entry name" value="REGULATORY COMPONENTS OF SENSORY TRANSDUCTION SYSTEM"/>
    <property type="match status" value="1"/>
</dbReference>
<dbReference type="SUPFAM" id="SSF55073">
    <property type="entry name" value="Nucleotide cyclase"/>
    <property type="match status" value="1"/>
</dbReference>
<dbReference type="Proteomes" id="UP000013911">
    <property type="component" value="Unassembled WGS sequence"/>
</dbReference>
<dbReference type="GO" id="GO:0005886">
    <property type="term" value="C:plasma membrane"/>
    <property type="evidence" value="ECO:0007669"/>
    <property type="project" value="TreeGrafter"/>
</dbReference>
<evidence type="ECO:0000259" key="1">
    <source>
        <dbReference type="PROSITE" id="PS50887"/>
    </source>
</evidence>
<dbReference type="FunFam" id="3.30.70.270:FF:000001">
    <property type="entry name" value="Diguanylate cyclase domain protein"/>
    <property type="match status" value="1"/>
</dbReference>
<dbReference type="GO" id="GO:0043709">
    <property type="term" value="P:cell adhesion involved in single-species biofilm formation"/>
    <property type="evidence" value="ECO:0007669"/>
    <property type="project" value="TreeGrafter"/>
</dbReference>
<feature type="domain" description="GGDEF" evidence="1">
    <location>
        <begin position="42"/>
        <end position="170"/>
    </location>
</feature>
<dbReference type="InterPro" id="IPR050469">
    <property type="entry name" value="Diguanylate_Cyclase"/>
</dbReference>
<dbReference type="PROSITE" id="PS50887">
    <property type="entry name" value="GGDEF"/>
    <property type="match status" value="1"/>
</dbReference>
<protein>
    <submittedName>
        <fullName evidence="2">Diguanylate cyclase</fullName>
    </submittedName>
</protein>
<dbReference type="Gene3D" id="3.30.70.270">
    <property type="match status" value="1"/>
</dbReference>
<dbReference type="SMART" id="SM00267">
    <property type="entry name" value="GGDEF"/>
    <property type="match status" value="1"/>
</dbReference>
<organism evidence="2 3">
    <name type="scientific">Lysinibacillus sphaericus OT4b.31</name>
    <dbReference type="NCBI Taxonomy" id="1285586"/>
    <lineage>
        <taxon>Bacteria</taxon>
        <taxon>Bacillati</taxon>
        <taxon>Bacillota</taxon>
        <taxon>Bacilli</taxon>
        <taxon>Bacillales</taxon>
        <taxon>Bacillaceae</taxon>
        <taxon>Lysinibacillus</taxon>
    </lineage>
</organism>
<dbReference type="AlphaFoldDB" id="R7ZBU7"/>
<dbReference type="PATRIC" id="fig|1285586.5.peg.3327"/>
<name>R7ZBU7_LYSSH</name>
<dbReference type="Pfam" id="PF00990">
    <property type="entry name" value="GGDEF"/>
    <property type="match status" value="1"/>
</dbReference>
<accession>R7ZBU7</accession>
<dbReference type="GO" id="GO:0052621">
    <property type="term" value="F:diguanylate cyclase activity"/>
    <property type="evidence" value="ECO:0007669"/>
    <property type="project" value="TreeGrafter"/>
</dbReference>
<evidence type="ECO:0000313" key="2">
    <source>
        <dbReference type="EMBL" id="EON71491.1"/>
    </source>
</evidence>
<dbReference type="InterPro" id="IPR043128">
    <property type="entry name" value="Rev_trsase/Diguanyl_cyclase"/>
</dbReference>
<gene>
    <name evidence="2" type="ORF">H131_16028</name>
</gene>
<dbReference type="GO" id="GO:1902201">
    <property type="term" value="P:negative regulation of bacterial-type flagellum-dependent cell motility"/>
    <property type="evidence" value="ECO:0007669"/>
    <property type="project" value="TreeGrafter"/>
</dbReference>
<proteinExistence type="predicted"/>
<sequence>MLEINASLVEFSVTDKLTGLKNRRFFQEKIEAHFALYDKNETIFSLLILDIDHFKRMNDTFGHQVGDEVLAQIAQILKMQARVGNIVARYGGEEFVLILPDTDIDESIAVAEQIRLAVEQAQWQIDGIIVSIGVATVTTEDTDVTILKRTDQALYASKENGRNRVTHCGDCI</sequence>
<dbReference type="eggNOG" id="COG3706">
    <property type="taxonomic scope" value="Bacteria"/>
</dbReference>
<dbReference type="NCBIfam" id="TIGR00254">
    <property type="entry name" value="GGDEF"/>
    <property type="match status" value="1"/>
</dbReference>
<dbReference type="InterPro" id="IPR000160">
    <property type="entry name" value="GGDEF_dom"/>
</dbReference>
<reference evidence="2 3" key="1">
    <citation type="submission" date="2013-04" db="EMBL/GenBank/DDBJ databases">
        <title>Draft genome of the heavy metal tolerant bacterium Lysinibacillus sphaericus strain OT4b.31.</title>
        <authorList>
            <person name="Pena-Montenegro T.D."/>
            <person name="Dussan J."/>
        </authorList>
    </citation>
    <scope>NUCLEOTIDE SEQUENCE [LARGE SCALE GENOMIC DNA]</scope>
    <source>
        <strain evidence="2 3">OT4b.31</strain>
    </source>
</reference>
<dbReference type="InterPro" id="IPR029787">
    <property type="entry name" value="Nucleotide_cyclase"/>
</dbReference>
<dbReference type="HOGENOM" id="CLU_000445_11_16_9"/>
<dbReference type="PANTHER" id="PTHR45138:SF9">
    <property type="entry name" value="DIGUANYLATE CYCLASE DGCM-RELATED"/>
    <property type="match status" value="1"/>
</dbReference>
<dbReference type="EMBL" id="AQPX01000022">
    <property type="protein sequence ID" value="EON71491.1"/>
    <property type="molecule type" value="Genomic_DNA"/>
</dbReference>
<dbReference type="CDD" id="cd01949">
    <property type="entry name" value="GGDEF"/>
    <property type="match status" value="1"/>
</dbReference>